<keyword evidence="3" id="KW-1185">Reference proteome</keyword>
<evidence type="ECO:0000313" key="2">
    <source>
        <dbReference type="EMBL" id="KAF6427924.1"/>
    </source>
</evidence>
<feature type="chain" id="PRO_5029814391" evidence="1">
    <location>
        <begin position="21"/>
        <end position="130"/>
    </location>
</feature>
<accession>A0A7J8DXM7</accession>
<dbReference type="AlphaFoldDB" id="A0A7J8DXM7"/>
<evidence type="ECO:0000256" key="1">
    <source>
        <dbReference type="SAM" id="SignalP"/>
    </source>
</evidence>
<gene>
    <name evidence="2" type="ORF">HJG63_008392</name>
</gene>
<organism evidence="2 3">
    <name type="scientific">Rousettus aegyptiacus</name>
    <name type="common">Egyptian fruit bat</name>
    <name type="synonym">Pteropus aegyptiacus</name>
    <dbReference type="NCBI Taxonomy" id="9407"/>
    <lineage>
        <taxon>Eukaryota</taxon>
        <taxon>Metazoa</taxon>
        <taxon>Chordata</taxon>
        <taxon>Craniata</taxon>
        <taxon>Vertebrata</taxon>
        <taxon>Euteleostomi</taxon>
        <taxon>Mammalia</taxon>
        <taxon>Eutheria</taxon>
        <taxon>Laurasiatheria</taxon>
        <taxon>Chiroptera</taxon>
        <taxon>Yinpterochiroptera</taxon>
        <taxon>Pteropodoidea</taxon>
        <taxon>Pteropodidae</taxon>
        <taxon>Rousettinae</taxon>
        <taxon>Rousettus</taxon>
    </lineage>
</organism>
<evidence type="ECO:0000313" key="3">
    <source>
        <dbReference type="Proteomes" id="UP000593571"/>
    </source>
</evidence>
<dbReference type="Proteomes" id="UP000593571">
    <property type="component" value="Unassembled WGS sequence"/>
</dbReference>
<sequence length="130" mass="15023">MFCLPVGFLFFLRLLPQRHCSICVPLLKMFQRNHIDLGEKQSSSLDTLRKKRSLWLHNNNLKSVLLKRGTGFTIGNTIIFRIFSQFFPLTWYISLRLLSDCFFSARVNDLSLLITTGLLPKGWGKNPFSA</sequence>
<protein>
    <submittedName>
        <fullName evidence="2">Uncharacterized protein</fullName>
    </submittedName>
</protein>
<keyword evidence="1" id="KW-0732">Signal</keyword>
<feature type="signal peptide" evidence="1">
    <location>
        <begin position="1"/>
        <end position="20"/>
    </location>
</feature>
<reference evidence="2 3" key="1">
    <citation type="journal article" date="2020" name="Nature">
        <title>Six reference-quality genomes reveal evolution of bat adaptations.</title>
        <authorList>
            <person name="Jebb D."/>
            <person name="Huang Z."/>
            <person name="Pippel M."/>
            <person name="Hughes G.M."/>
            <person name="Lavrichenko K."/>
            <person name="Devanna P."/>
            <person name="Winkler S."/>
            <person name="Jermiin L.S."/>
            <person name="Skirmuntt E.C."/>
            <person name="Katzourakis A."/>
            <person name="Burkitt-Gray L."/>
            <person name="Ray D.A."/>
            <person name="Sullivan K.A.M."/>
            <person name="Roscito J.G."/>
            <person name="Kirilenko B.M."/>
            <person name="Davalos L.M."/>
            <person name="Corthals A.P."/>
            <person name="Power M.L."/>
            <person name="Jones G."/>
            <person name="Ransome R.D."/>
            <person name="Dechmann D.K.N."/>
            <person name="Locatelli A.G."/>
            <person name="Puechmaille S.J."/>
            <person name="Fedrigo O."/>
            <person name="Jarvis E.D."/>
            <person name="Hiller M."/>
            <person name="Vernes S.C."/>
            <person name="Myers E.W."/>
            <person name="Teeling E.C."/>
        </authorList>
    </citation>
    <scope>NUCLEOTIDE SEQUENCE [LARGE SCALE GENOMIC DNA]</scope>
    <source>
        <strain evidence="2">MRouAeg1</strain>
        <tissue evidence="2">Muscle</tissue>
    </source>
</reference>
<name>A0A7J8DXM7_ROUAE</name>
<dbReference type="EMBL" id="JACASE010000011">
    <property type="protein sequence ID" value="KAF6427924.1"/>
    <property type="molecule type" value="Genomic_DNA"/>
</dbReference>
<proteinExistence type="predicted"/>
<comment type="caution">
    <text evidence="2">The sequence shown here is derived from an EMBL/GenBank/DDBJ whole genome shotgun (WGS) entry which is preliminary data.</text>
</comment>